<dbReference type="AlphaFoldDB" id="W5XZB7"/>
<dbReference type="STRING" id="1224164.B843_02970"/>
<dbReference type="EMBL" id="CP004353">
    <property type="protein sequence ID" value="AHI21985.1"/>
    <property type="molecule type" value="Genomic_DNA"/>
</dbReference>
<dbReference type="Gene3D" id="3.40.50.620">
    <property type="entry name" value="HUPs"/>
    <property type="match status" value="1"/>
</dbReference>
<organism evidence="2 3">
    <name type="scientific">Corynebacterium vitaeruminis DSM 20294</name>
    <dbReference type="NCBI Taxonomy" id="1224164"/>
    <lineage>
        <taxon>Bacteria</taxon>
        <taxon>Bacillati</taxon>
        <taxon>Actinomycetota</taxon>
        <taxon>Actinomycetes</taxon>
        <taxon>Mycobacteriales</taxon>
        <taxon>Corynebacteriaceae</taxon>
        <taxon>Corynebacterium</taxon>
    </lineage>
</organism>
<dbReference type="InterPro" id="IPR003848">
    <property type="entry name" value="DUF218"/>
</dbReference>
<evidence type="ECO:0000259" key="1">
    <source>
        <dbReference type="Pfam" id="PF02698"/>
    </source>
</evidence>
<dbReference type="KEGG" id="cvt:B843_02970"/>
<keyword evidence="3" id="KW-1185">Reference proteome</keyword>
<protein>
    <recommendedName>
        <fullName evidence="1">DUF218 domain-containing protein</fullName>
    </recommendedName>
</protein>
<dbReference type="GO" id="GO:0005886">
    <property type="term" value="C:plasma membrane"/>
    <property type="evidence" value="ECO:0007669"/>
    <property type="project" value="TreeGrafter"/>
</dbReference>
<feature type="domain" description="DUF218" evidence="1">
    <location>
        <begin position="3"/>
        <end position="152"/>
    </location>
</feature>
<dbReference type="CDD" id="cd06259">
    <property type="entry name" value="YdcF-like"/>
    <property type="match status" value="1"/>
</dbReference>
<dbReference type="Pfam" id="PF02698">
    <property type="entry name" value="DUF218"/>
    <property type="match status" value="1"/>
</dbReference>
<reference evidence="2 3" key="1">
    <citation type="submission" date="2013-02" db="EMBL/GenBank/DDBJ databases">
        <title>The complete genome sequence of Corynebacterium vitaeruminis DSM 20294.</title>
        <authorList>
            <person name="Ruckert C."/>
            <person name="Albersmeier A."/>
            <person name="Kalinowski J."/>
        </authorList>
    </citation>
    <scope>NUCLEOTIDE SEQUENCE [LARGE SCALE GENOMIC DNA]</scope>
    <source>
        <strain evidence="3">ATCC 10234</strain>
    </source>
</reference>
<evidence type="ECO:0000313" key="3">
    <source>
        <dbReference type="Proteomes" id="UP000019222"/>
    </source>
</evidence>
<dbReference type="Proteomes" id="UP000019222">
    <property type="component" value="Chromosome"/>
</dbReference>
<gene>
    <name evidence="2" type="ORF">B843_02970</name>
</gene>
<dbReference type="GO" id="GO:0043164">
    <property type="term" value="P:Gram-negative-bacterium-type cell wall biogenesis"/>
    <property type="evidence" value="ECO:0007669"/>
    <property type="project" value="TreeGrafter"/>
</dbReference>
<dbReference type="HOGENOM" id="CLU_051474_3_2_11"/>
<dbReference type="PANTHER" id="PTHR30336">
    <property type="entry name" value="INNER MEMBRANE PROTEIN, PROBABLE PERMEASE"/>
    <property type="match status" value="1"/>
</dbReference>
<dbReference type="GO" id="GO:0000270">
    <property type="term" value="P:peptidoglycan metabolic process"/>
    <property type="evidence" value="ECO:0007669"/>
    <property type="project" value="TreeGrafter"/>
</dbReference>
<evidence type="ECO:0000313" key="2">
    <source>
        <dbReference type="EMBL" id="AHI21985.1"/>
    </source>
</evidence>
<accession>W5XZB7</accession>
<dbReference type="PATRIC" id="fig|1224164.3.peg.588"/>
<dbReference type="InterPro" id="IPR051599">
    <property type="entry name" value="Cell_Envelope_Assoc"/>
</dbReference>
<sequence length="172" mass="18956">MHEAILVLGARIKPPSQAARRAHEEETGIADYRGPLPGAVLASRCEKALELARGTDATVVVSGRGEARAMAWWLFSHGLDPARILLEYDATSTNENLENAARLVPGAHLTVVTSDFHKLRTLAWAWHLGIPVTVVSALTPSPFRQRAFLREVFALPHSLLRIAYRRLKHSLA</sequence>
<dbReference type="eggNOG" id="COG1434">
    <property type="taxonomic scope" value="Bacteria"/>
</dbReference>
<proteinExistence type="predicted"/>
<name>W5XZB7_9CORY</name>
<dbReference type="InterPro" id="IPR014729">
    <property type="entry name" value="Rossmann-like_a/b/a_fold"/>
</dbReference>
<dbReference type="RefSeq" id="WP_025252039.1">
    <property type="nucleotide sequence ID" value="NZ_CP004353.1"/>
</dbReference>
<dbReference type="PANTHER" id="PTHR30336:SF4">
    <property type="entry name" value="ENVELOPE BIOGENESIS FACTOR ELYC"/>
    <property type="match status" value="1"/>
</dbReference>